<dbReference type="EMBL" id="JPER01000001">
    <property type="protein sequence ID" value="KFZ31484.1"/>
    <property type="molecule type" value="Genomic_DNA"/>
</dbReference>
<comment type="caution">
    <text evidence="2">The sequence shown here is derived from an EMBL/GenBank/DDBJ whole genome shotgun (WGS) entry which is preliminary data.</text>
</comment>
<name>A0A094J077_9GAMM</name>
<sequence>MQHELQVAEAEHSIRSLGQQPGATVTPSGPGLTDYELVGVVQGEGSSLVLLRLHQQLIRLTTGIPDASGLYAEVTGTAVRLSKAGKHRLLPLPRGW</sequence>
<evidence type="ECO:0000313" key="3">
    <source>
        <dbReference type="Proteomes" id="UP000054363"/>
    </source>
</evidence>
<keyword evidence="3" id="KW-1185">Reference proteome</keyword>
<dbReference type="STRING" id="435908.IDSA_01855"/>
<evidence type="ECO:0000256" key="1">
    <source>
        <dbReference type="SAM" id="MobiDB-lite"/>
    </source>
</evidence>
<protein>
    <submittedName>
        <fullName evidence="2">Uncharacterized protein</fullName>
    </submittedName>
</protein>
<gene>
    <name evidence="2" type="ORF">IDSA_01855</name>
</gene>
<dbReference type="AlphaFoldDB" id="A0A094J077"/>
<proteinExistence type="predicted"/>
<accession>A0A094J077</accession>
<feature type="region of interest" description="Disordered" evidence="1">
    <location>
        <begin position="1"/>
        <end position="29"/>
    </location>
</feature>
<reference evidence="2 3" key="1">
    <citation type="submission" date="2014-06" db="EMBL/GenBank/DDBJ databases">
        <title>The draft genome sequence of Idiomarina salinarum ISL-52.</title>
        <authorList>
            <person name="Du J."/>
            <person name="Shao Z."/>
        </authorList>
    </citation>
    <scope>NUCLEOTIDE SEQUENCE [LARGE SCALE GENOMIC DNA]</scope>
    <source>
        <strain evidence="2 3">ISL-52</strain>
    </source>
</reference>
<evidence type="ECO:0000313" key="2">
    <source>
        <dbReference type="EMBL" id="KFZ31484.1"/>
    </source>
</evidence>
<dbReference type="Proteomes" id="UP000054363">
    <property type="component" value="Unassembled WGS sequence"/>
</dbReference>
<organism evidence="2 3">
    <name type="scientific">Pseudidiomarina salinarum</name>
    <dbReference type="NCBI Taxonomy" id="435908"/>
    <lineage>
        <taxon>Bacteria</taxon>
        <taxon>Pseudomonadati</taxon>
        <taxon>Pseudomonadota</taxon>
        <taxon>Gammaproteobacteria</taxon>
        <taxon>Alteromonadales</taxon>
        <taxon>Idiomarinaceae</taxon>
        <taxon>Pseudidiomarina</taxon>
    </lineage>
</organism>
<feature type="compositionally biased region" description="Polar residues" evidence="1">
    <location>
        <begin position="16"/>
        <end position="27"/>
    </location>
</feature>